<evidence type="ECO:0000313" key="3">
    <source>
        <dbReference type="Proteomes" id="UP000039021"/>
    </source>
</evidence>
<comment type="caution">
    <text evidence="2">The sequence shown here is derived from an EMBL/GenBank/DDBJ whole genome shotgun (WGS) entry which is preliminary data.</text>
</comment>
<reference evidence="3" key="1">
    <citation type="submission" date="2015-03" db="EMBL/GenBank/DDBJ databases">
        <authorList>
            <consortium name="Pathogen Informatics"/>
        </authorList>
    </citation>
    <scope>NUCLEOTIDE SEQUENCE [LARGE SCALE GENOMIC DNA]</scope>
    <source>
        <strain evidence="3">N09902308</strain>
    </source>
</reference>
<dbReference type="EMBL" id="CSBK01001223">
    <property type="protein sequence ID" value="COY44707.1"/>
    <property type="molecule type" value="Genomic_DNA"/>
</dbReference>
<sequence>MSLISRLSVLTVTRNRGGASRSNGCSAMLATAPVCTLELGHSSSGIRLSRRIAASRPNWKPPSASTSMSSTIRTP</sequence>
<feature type="compositionally biased region" description="Polar residues" evidence="1">
    <location>
        <begin position="63"/>
        <end position="75"/>
    </location>
</feature>
<evidence type="ECO:0000256" key="1">
    <source>
        <dbReference type="SAM" id="MobiDB-lite"/>
    </source>
</evidence>
<proteinExistence type="predicted"/>
<organism evidence="2 3">
    <name type="scientific">Mycobacterium tuberculosis</name>
    <dbReference type="NCBI Taxonomy" id="1773"/>
    <lineage>
        <taxon>Bacteria</taxon>
        <taxon>Bacillati</taxon>
        <taxon>Actinomycetota</taxon>
        <taxon>Actinomycetes</taxon>
        <taxon>Mycobacteriales</taxon>
        <taxon>Mycobacteriaceae</taxon>
        <taxon>Mycobacterium</taxon>
        <taxon>Mycobacterium tuberculosis complex</taxon>
    </lineage>
</organism>
<dbReference type="AlphaFoldDB" id="A0A916LBW2"/>
<evidence type="ECO:0000313" key="2">
    <source>
        <dbReference type="EMBL" id="COY44707.1"/>
    </source>
</evidence>
<name>A0A916LBW2_MYCTX</name>
<feature type="region of interest" description="Disordered" evidence="1">
    <location>
        <begin position="53"/>
        <end position="75"/>
    </location>
</feature>
<dbReference type="Proteomes" id="UP000039021">
    <property type="component" value="Unassembled WGS sequence"/>
</dbReference>
<accession>A0A916LBW2</accession>
<protein>
    <submittedName>
        <fullName evidence="2">Uncharacterized protein</fullName>
    </submittedName>
</protein>
<gene>
    <name evidence="2" type="ORF">ERS007739_02621</name>
</gene>